<dbReference type="Pfam" id="PF01425">
    <property type="entry name" value="Amidase"/>
    <property type="match status" value="1"/>
</dbReference>
<evidence type="ECO:0000313" key="2">
    <source>
        <dbReference type="EMBL" id="MBL6081337.1"/>
    </source>
</evidence>
<dbReference type="RefSeq" id="WP_202834560.1">
    <property type="nucleotide sequence ID" value="NZ_JAETWB010000025.1"/>
</dbReference>
<evidence type="ECO:0000259" key="1">
    <source>
        <dbReference type="Pfam" id="PF01425"/>
    </source>
</evidence>
<accession>A0ABS1UCA7</accession>
<dbReference type="EMBL" id="JAETWB010000025">
    <property type="protein sequence ID" value="MBL6081337.1"/>
    <property type="molecule type" value="Genomic_DNA"/>
</dbReference>
<proteinExistence type="predicted"/>
<name>A0ABS1UCA7_9PROT</name>
<keyword evidence="3" id="KW-1185">Reference proteome</keyword>
<comment type="caution">
    <text evidence="2">The sequence shown here is derived from an EMBL/GenBank/DDBJ whole genome shotgun (WGS) entry which is preliminary data.</text>
</comment>
<feature type="domain" description="Amidase" evidence="1">
    <location>
        <begin position="31"/>
        <end position="454"/>
    </location>
</feature>
<organism evidence="2 3">
    <name type="scientific">Belnapia arida</name>
    <dbReference type="NCBI Taxonomy" id="2804533"/>
    <lineage>
        <taxon>Bacteria</taxon>
        <taxon>Pseudomonadati</taxon>
        <taxon>Pseudomonadota</taxon>
        <taxon>Alphaproteobacteria</taxon>
        <taxon>Acetobacterales</taxon>
        <taxon>Roseomonadaceae</taxon>
        <taxon>Belnapia</taxon>
    </lineage>
</organism>
<dbReference type="InterPro" id="IPR036928">
    <property type="entry name" value="AS_sf"/>
</dbReference>
<evidence type="ECO:0000313" key="3">
    <source>
        <dbReference type="Proteomes" id="UP000660885"/>
    </source>
</evidence>
<gene>
    <name evidence="2" type="ORF">JMJ56_25405</name>
</gene>
<sequence length="473" mass="49997">MPDSITSTDPARLSLAEASALIARHALSPVELTQAVLRRIEALDETLHAHVTLLEKPALAAARTAEAEIMARGPRGPLHGIPYGLKDNYDTAGVPTTAASRARRENVPTTDATLHARLQAAGAILIGKHNTWEYGTGTGELQDDLFLLPPNNAWNSAYYTAGSSNGTGVAVAAGFCALGLGSDTGGSVRLPAAANGLHGLKPTYGRLSRAGILPNAYTLDVAGPLTRRALDAALAMNVLAGHDPLDPTSLDLPVPDFTARIGDGVKGLTIGLLRRFHERDFAADPEMVAAFEAAATVLRGLGAKLVEVDVPFTVQAFRDCMRPISAAEALSIHGPDIRAKWPMMGKALQGKFLSAMAISGADYVTAQRWRRQMADATDAAIRGCDAVLMPCVMTKVPSWTEGEARFQEFMMASATCVLNVSGHPAASVCAGFDSAGLPLSLQIVARHADEATLLRVAHAFEEATDYWRRLPVG</sequence>
<protein>
    <submittedName>
        <fullName evidence="2">Amidase</fullName>
    </submittedName>
</protein>
<dbReference type="PANTHER" id="PTHR11895:SF176">
    <property type="entry name" value="AMIDASE AMID-RELATED"/>
    <property type="match status" value="1"/>
</dbReference>
<dbReference type="Proteomes" id="UP000660885">
    <property type="component" value="Unassembled WGS sequence"/>
</dbReference>
<reference evidence="2 3" key="1">
    <citation type="submission" date="2021-01" db="EMBL/GenBank/DDBJ databases">
        <title>Belnapia mucosa sp. nov. and Belnapia arida sp. nov., isolated from the Tabernas Desert (Almeria, Spain).</title>
        <authorList>
            <person name="Molina-Menor E."/>
            <person name="Vidal-Verdu A."/>
            <person name="Calonge A."/>
            <person name="Satari L."/>
            <person name="Pereto J."/>
            <person name="Porcar M."/>
        </authorList>
    </citation>
    <scope>NUCLEOTIDE SEQUENCE [LARGE SCALE GENOMIC DNA]</scope>
    <source>
        <strain evidence="2 3">T18</strain>
    </source>
</reference>
<dbReference type="SUPFAM" id="SSF75304">
    <property type="entry name" value="Amidase signature (AS) enzymes"/>
    <property type="match status" value="1"/>
</dbReference>
<dbReference type="Gene3D" id="3.90.1300.10">
    <property type="entry name" value="Amidase signature (AS) domain"/>
    <property type="match status" value="1"/>
</dbReference>
<dbReference type="PANTHER" id="PTHR11895">
    <property type="entry name" value="TRANSAMIDASE"/>
    <property type="match status" value="1"/>
</dbReference>
<dbReference type="InterPro" id="IPR000120">
    <property type="entry name" value="Amidase"/>
</dbReference>
<dbReference type="InterPro" id="IPR023631">
    <property type="entry name" value="Amidase_dom"/>
</dbReference>